<dbReference type="OMA" id="GSTSSAX"/>
<dbReference type="AlphaFoldDB" id="A0A665T2A8"/>
<accession>A0A665T2A8</accession>
<reference evidence="1" key="1">
    <citation type="submission" date="2021-04" db="EMBL/GenBank/DDBJ databases">
        <authorList>
            <consortium name="Wellcome Sanger Institute Data Sharing"/>
        </authorList>
    </citation>
    <scope>NUCLEOTIDE SEQUENCE [LARGE SCALE GENOMIC DNA]</scope>
</reference>
<dbReference type="InterPro" id="IPR052593">
    <property type="entry name" value="MT-associated_AKAP9-binding"/>
</dbReference>
<reference evidence="1" key="2">
    <citation type="submission" date="2025-08" db="UniProtKB">
        <authorList>
            <consortium name="Ensembl"/>
        </authorList>
    </citation>
    <scope>IDENTIFICATION</scope>
</reference>
<dbReference type="GO" id="GO:0005813">
    <property type="term" value="C:centrosome"/>
    <property type="evidence" value="ECO:0007669"/>
    <property type="project" value="TreeGrafter"/>
</dbReference>
<dbReference type="Ensembl" id="ENSENLT00000004454.1">
    <property type="protein sequence ID" value="ENSENLP00000004210.1"/>
    <property type="gene ID" value="ENSENLG00000002098.1"/>
</dbReference>
<evidence type="ECO:0000313" key="2">
    <source>
        <dbReference type="Proteomes" id="UP000472264"/>
    </source>
</evidence>
<organism evidence="1 2">
    <name type="scientific">Echeneis naucrates</name>
    <name type="common">Live sharksucker</name>
    <dbReference type="NCBI Taxonomy" id="173247"/>
    <lineage>
        <taxon>Eukaryota</taxon>
        <taxon>Metazoa</taxon>
        <taxon>Chordata</taxon>
        <taxon>Craniata</taxon>
        <taxon>Vertebrata</taxon>
        <taxon>Euteleostomi</taxon>
        <taxon>Actinopterygii</taxon>
        <taxon>Neopterygii</taxon>
        <taxon>Teleostei</taxon>
        <taxon>Neoteleostei</taxon>
        <taxon>Acanthomorphata</taxon>
        <taxon>Carangaria</taxon>
        <taxon>Carangiformes</taxon>
        <taxon>Echeneidae</taxon>
        <taxon>Echeneis</taxon>
    </lineage>
</organism>
<dbReference type="GO" id="GO:0007098">
    <property type="term" value="P:centrosome cycle"/>
    <property type="evidence" value="ECO:0007669"/>
    <property type="project" value="TreeGrafter"/>
</dbReference>
<evidence type="ECO:0000313" key="1">
    <source>
        <dbReference type="Ensembl" id="ENSENLP00000004210.1"/>
    </source>
</evidence>
<dbReference type="GO" id="GO:0060090">
    <property type="term" value="F:molecular adaptor activity"/>
    <property type="evidence" value="ECO:0007669"/>
    <property type="project" value="TreeGrafter"/>
</dbReference>
<sequence>QENRDLQERLMVSEATVHAQAEQLKDYRDLLNSRLEGKGQAEEGKCATWPGKYNSLIQAQARELSHLRQRMKEGQGVCHILTQHLGDTTKAFEELLRANDIDYYMGQSFREQLAQSIALSQRVVTKISGRKRHCPFNTEIQLLLWYCTNTVAVSFHSFKFVLHRRAC</sequence>
<protein>
    <submittedName>
        <fullName evidence="1">Uncharacterized protein</fullName>
    </submittedName>
</protein>
<dbReference type="PANTHER" id="PTHR46501">
    <property type="entry name" value="MYOMEGALIN"/>
    <property type="match status" value="1"/>
</dbReference>
<name>A0A665T2A8_ECHNA</name>
<dbReference type="GO" id="GO:1903358">
    <property type="term" value="P:regulation of Golgi organization"/>
    <property type="evidence" value="ECO:0007669"/>
    <property type="project" value="TreeGrafter"/>
</dbReference>
<dbReference type="PANTHER" id="PTHR46501:SF2">
    <property type="entry name" value="MYOMEGALIN"/>
    <property type="match status" value="1"/>
</dbReference>
<keyword evidence="2" id="KW-1185">Reference proteome</keyword>
<dbReference type="InParanoid" id="A0A665T2A8"/>
<dbReference type="GO" id="GO:0090063">
    <property type="term" value="P:positive regulation of microtubule nucleation"/>
    <property type="evidence" value="ECO:0007669"/>
    <property type="project" value="TreeGrafter"/>
</dbReference>
<dbReference type="Proteomes" id="UP000472264">
    <property type="component" value="Chromosome 17"/>
</dbReference>
<proteinExistence type="predicted"/>
<dbReference type="GO" id="GO:0005794">
    <property type="term" value="C:Golgi apparatus"/>
    <property type="evidence" value="ECO:0007669"/>
    <property type="project" value="TreeGrafter"/>
</dbReference>
<reference evidence="1" key="3">
    <citation type="submission" date="2025-09" db="UniProtKB">
        <authorList>
            <consortium name="Ensembl"/>
        </authorList>
    </citation>
    <scope>IDENTIFICATION</scope>
</reference>